<dbReference type="PANTHER" id="PTHR24408">
    <property type="entry name" value="ZINC FINGER PROTEIN"/>
    <property type="match status" value="1"/>
</dbReference>
<evidence type="ECO:0000313" key="9">
    <source>
        <dbReference type="Proteomes" id="UP001458880"/>
    </source>
</evidence>
<dbReference type="Gene3D" id="2.170.270.10">
    <property type="entry name" value="SET domain"/>
    <property type="match status" value="1"/>
</dbReference>
<keyword evidence="9" id="KW-1185">Reference proteome</keyword>
<dbReference type="FunFam" id="3.30.160.60:FF:000446">
    <property type="entry name" value="Zinc finger protein"/>
    <property type="match status" value="2"/>
</dbReference>
<feature type="region of interest" description="Disordered" evidence="6">
    <location>
        <begin position="421"/>
        <end position="453"/>
    </location>
</feature>
<evidence type="ECO:0000256" key="2">
    <source>
        <dbReference type="ARBA" id="ARBA00022737"/>
    </source>
</evidence>
<feature type="domain" description="C2H2-type" evidence="7">
    <location>
        <begin position="313"/>
        <end position="340"/>
    </location>
</feature>
<dbReference type="SMART" id="SM00355">
    <property type="entry name" value="ZnF_C2H2"/>
    <property type="match status" value="9"/>
</dbReference>
<name>A0AAW1KHZ0_POPJA</name>
<evidence type="ECO:0000256" key="5">
    <source>
        <dbReference type="PROSITE-ProRule" id="PRU00042"/>
    </source>
</evidence>
<accession>A0AAW1KHZ0</accession>
<dbReference type="GO" id="GO:0008170">
    <property type="term" value="F:N-methyltransferase activity"/>
    <property type="evidence" value="ECO:0007669"/>
    <property type="project" value="UniProtKB-ARBA"/>
</dbReference>
<dbReference type="GO" id="GO:0000981">
    <property type="term" value="F:DNA-binding transcription factor activity, RNA polymerase II-specific"/>
    <property type="evidence" value="ECO:0007669"/>
    <property type="project" value="TreeGrafter"/>
</dbReference>
<dbReference type="SUPFAM" id="SSF57667">
    <property type="entry name" value="beta-beta-alpha zinc fingers"/>
    <property type="match status" value="3"/>
</dbReference>
<feature type="compositionally biased region" description="Low complexity" evidence="6">
    <location>
        <begin position="438"/>
        <end position="451"/>
    </location>
</feature>
<proteinExistence type="predicted"/>
<dbReference type="EMBL" id="JASPKY010000236">
    <property type="protein sequence ID" value="KAK9717770.1"/>
    <property type="molecule type" value="Genomic_DNA"/>
</dbReference>
<keyword evidence="4" id="KW-0862">Zinc</keyword>
<dbReference type="GO" id="GO:0043565">
    <property type="term" value="F:sequence-specific DNA binding"/>
    <property type="evidence" value="ECO:0007669"/>
    <property type="project" value="TreeGrafter"/>
</dbReference>
<dbReference type="GO" id="GO:0008270">
    <property type="term" value="F:zinc ion binding"/>
    <property type="evidence" value="ECO:0007669"/>
    <property type="project" value="UniProtKB-KW"/>
</dbReference>
<feature type="compositionally biased region" description="Acidic residues" evidence="6">
    <location>
        <begin position="427"/>
        <end position="437"/>
    </location>
</feature>
<feature type="domain" description="C2H2-type" evidence="7">
    <location>
        <begin position="539"/>
        <end position="570"/>
    </location>
</feature>
<keyword evidence="3 5" id="KW-0863">Zinc-finger</keyword>
<dbReference type="GO" id="GO:0008757">
    <property type="term" value="F:S-adenosylmethionine-dependent methyltransferase activity"/>
    <property type="evidence" value="ECO:0007669"/>
    <property type="project" value="UniProtKB-ARBA"/>
</dbReference>
<protein>
    <submittedName>
        <fullName evidence="8">Zinc finger, C2H2 type</fullName>
    </submittedName>
</protein>
<dbReference type="Pfam" id="PF00096">
    <property type="entry name" value="zf-C2H2"/>
    <property type="match status" value="1"/>
</dbReference>
<evidence type="ECO:0000259" key="7">
    <source>
        <dbReference type="PROSITE" id="PS50157"/>
    </source>
</evidence>
<keyword evidence="1" id="KW-0479">Metal-binding</keyword>
<evidence type="ECO:0000313" key="8">
    <source>
        <dbReference type="EMBL" id="KAK9717770.1"/>
    </source>
</evidence>
<sequence length="570" mass="65445">MAGVKMEQFKTEEEDTDIKPAFITETWSNVEFINDDIKKDINEVDAECMQDNVVDIKEEPVEIIVYKNDPANCQTCHYNLEDGVSNLISNHSAIATKNLAKTLPKNFFNIKGLESLRNNTGYIWILKGGRQAEADSKHIYNWMRYIQFSDGNQSECNLSVFQSNGFLYYRTNRNIICGEQLLAQLDDRLVKNFANDTGKYYCPTELDDDDDAVPHIYACFACCLGFNSEIYLQQHLHRRNCLTRSSSNAQAVSVDIVQCPLCKMVSFNKQDIKYHLRNNCTNKKRIASSNRTHPVVNPNKSDKRGDDDTQLLYRCTVCDAVFKYKTNLKRHTNTHENGKQFHCHQCDYKSDRKSNLRSHIMAKHTGEYACHSCDFIAKRKTELKLHKISAAHSAANINKQMTTETDVIGGRDGGEIRVNATHISNSNDDDDDDDDESNSSNVIVPSSSGSGLQKYKCSMCNQELTERATLRRHIKAVHAREKPYRCDHCDYKCASTGSLYKHLKIHTGEKPHVCHVCNWRFVEKCKLKRHMKVHTRDRYPCAHCGHQARTIATLNKHMKRVHNIHVNEYK</sequence>
<dbReference type="PANTHER" id="PTHR24408:SF58">
    <property type="entry name" value="TRANSCRIPTION FACTOR (TFIIIA), PUTATIVE (AFU_ORTHOLOGUE AFUA_1G05150)-RELATED"/>
    <property type="match status" value="1"/>
</dbReference>
<keyword evidence="2" id="KW-0677">Repeat</keyword>
<dbReference type="InterPro" id="IPR036236">
    <property type="entry name" value="Znf_C2H2_sf"/>
</dbReference>
<evidence type="ECO:0000256" key="1">
    <source>
        <dbReference type="ARBA" id="ARBA00022723"/>
    </source>
</evidence>
<dbReference type="PROSITE" id="PS00028">
    <property type="entry name" value="ZINC_FINGER_C2H2_1"/>
    <property type="match status" value="4"/>
</dbReference>
<evidence type="ECO:0000256" key="3">
    <source>
        <dbReference type="ARBA" id="ARBA00022771"/>
    </source>
</evidence>
<dbReference type="GO" id="GO:0008276">
    <property type="term" value="F:protein methyltransferase activity"/>
    <property type="evidence" value="ECO:0007669"/>
    <property type="project" value="UniProtKB-ARBA"/>
</dbReference>
<dbReference type="AlphaFoldDB" id="A0AAW1KHZ0"/>
<dbReference type="InterPro" id="IPR001214">
    <property type="entry name" value="SET_dom"/>
</dbReference>
<organism evidence="8 9">
    <name type="scientific">Popillia japonica</name>
    <name type="common">Japanese beetle</name>
    <dbReference type="NCBI Taxonomy" id="7064"/>
    <lineage>
        <taxon>Eukaryota</taxon>
        <taxon>Metazoa</taxon>
        <taxon>Ecdysozoa</taxon>
        <taxon>Arthropoda</taxon>
        <taxon>Hexapoda</taxon>
        <taxon>Insecta</taxon>
        <taxon>Pterygota</taxon>
        <taxon>Neoptera</taxon>
        <taxon>Endopterygota</taxon>
        <taxon>Coleoptera</taxon>
        <taxon>Polyphaga</taxon>
        <taxon>Scarabaeiformia</taxon>
        <taxon>Scarabaeidae</taxon>
        <taxon>Rutelinae</taxon>
        <taxon>Popillia</taxon>
    </lineage>
</organism>
<dbReference type="InterPro" id="IPR046341">
    <property type="entry name" value="SET_dom_sf"/>
</dbReference>
<reference evidence="8 9" key="1">
    <citation type="journal article" date="2024" name="BMC Genomics">
        <title>De novo assembly and annotation of Popillia japonica's genome with initial clues to its potential as an invasive pest.</title>
        <authorList>
            <person name="Cucini C."/>
            <person name="Boschi S."/>
            <person name="Funari R."/>
            <person name="Cardaioli E."/>
            <person name="Iannotti N."/>
            <person name="Marturano G."/>
            <person name="Paoli F."/>
            <person name="Bruttini M."/>
            <person name="Carapelli A."/>
            <person name="Frati F."/>
            <person name="Nardi F."/>
        </authorList>
    </citation>
    <scope>NUCLEOTIDE SEQUENCE [LARGE SCALE GENOMIC DNA]</scope>
    <source>
        <strain evidence="8">DMR45628</strain>
    </source>
</reference>
<evidence type="ECO:0000256" key="4">
    <source>
        <dbReference type="ARBA" id="ARBA00022833"/>
    </source>
</evidence>
<gene>
    <name evidence="8" type="ORF">QE152_g23589</name>
</gene>
<dbReference type="PROSITE" id="PS50157">
    <property type="entry name" value="ZINC_FINGER_C2H2_2"/>
    <property type="match status" value="6"/>
</dbReference>
<dbReference type="GO" id="GO:0005634">
    <property type="term" value="C:nucleus"/>
    <property type="evidence" value="ECO:0007669"/>
    <property type="project" value="TreeGrafter"/>
</dbReference>
<dbReference type="Gene3D" id="3.30.160.60">
    <property type="entry name" value="Classic Zinc Finger"/>
    <property type="match status" value="5"/>
</dbReference>
<comment type="caution">
    <text evidence="8">The sequence shown here is derived from an EMBL/GenBank/DDBJ whole genome shotgun (WGS) entry which is preliminary data.</text>
</comment>
<dbReference type="Proteomes" id="UP001458880">
    <property type="component" value="Unassembled WGS sequence"/>
</dbReference>
<feature type="domain" description="C2H2-type" evidence="7">
    <location>
        <begin position="341"/>
        <end position="369"/>
    </location>
</feature>
<dbReference type="Pfam" id="PF21549">
    <property type="entry name" value="PRDM2_PR"/>
    <property type="match status" value="1"/>
</dbReference>
<feature type="domain" description="C2H2-type" evidence="7">
    <location>
        <begin position="512"/>
        <end position="539"/>
    </location>
</feature>
<feature type="domain" description="C2H2-type" evidence="7">
    <location>
        <begin position="484"/>
        <end position="511"/>
    </location>
</feature>
<dbReference type="InterPro" id="IPR013087">
    <property type="entry name" value="Znf_C2H2_type"/>
</dbReference>
<evidence type="ECO:0000256" key="6">
    <source>
        <dbReference type="SAM" id="MobiDB-lite"/>
    </source>
</evidence>
<feature type="domain" description="C2H2-type" evidence="7">
    <location>
        <begin position="455"/>
        <end position="483"/>
    </location>
</feature>